<gene>
    <name evidence="2" type="ORF">GCM10019016_041350</name>
</gene>
<feature type="region of interest" description="Disordered" evidence="1">
    <location>
        <begin position="110"/>
        <end position="129"/>
    </location>
</feature>
<dbReference type="EMBL" id="BAAAXF010000028">
    <property type="protein sequence ID" value="GAA3497034.1"/>
    <property type="molecule type" value="Genomic_DNA"/>
</dbReference>
<evidence type="ECO:0000256" key="1">
    <source>
        <dbReference type="SAM" id="MobiDB-lite"/>
    </source>
</evidence>
<keyword evidence="3" id="KW-1185">Reference proteome</keyword>
<sequence>MKSVWSLRRRWYSSATGLLDLEQQVGGGPDLVGGVQDLAARGDVLAVRDRGADAGAALDDDLVAVAHELVHAGGGDGHPELVVLDLAGDADLHVDHGPWLRGYGDITTHTRARTGTPGETAGDGAAEPV</sequence>
<proteinExistence type="predicted"/>
<accession>A0ABP6TQJ8</accession>
<protein>
    <submittedName>
        <fullName evidence="2">Uncharacterized protein</fullName>
    </submittedName>
</protein>
<reference evidence="3" key="1">
    <citation type="journal article" date="2019" name="Int. J. Syst. Evol. Microbiol.">
        <title>The Global Catalogue of Microorganisms (GCM) 10K type strain sequencing project: providing services to taxonomists for standard genome sequencing and annotation.</title>
        <authorList>
            <consortium name="The Broad Institute Genomics Platform"/>
            <consortium name="The Broad Institute Genome Sequencing Center for Infectious Disease"/>
            <person name="Wu L."/>
            <person name="Ma J."/>
        </authorList>
    </citation>
    <scope>NUCLEOTIDE SEQUENCE [LARGE SCALE GENOMIC DNA]</scope>
    <source>
        <strain evidence="3">JCM 4816</strain>
    </source>
</reference>
<dbReference type="Proteomes" id="UP001501455">
    <property type="component" value="Unassembled WGS sequence"/>
</dbReference>
<name>A0ABP6TQJ8_9ACTN</name>
<organism evidence="2 3">
    <name type="scientific">Streptomyces prasinosporus</name>
    <dbReference type="NCBI Taxonomy" id="68256"/>
    <lineage>
        <taxon>Bacteria</taxon>
        <taxon>Bacillati</taxon>
        <taxon>Actinomycetota</taxon>
        <taxon>Actinomycetes</taxon>
        <taxon>Kitasatosporales</taxon>
        <taxon>Streptomycetaceae</taxon>
        <taxon>Streptomyces</taxon>
        <taxon>Streptomyces albogriseolus group</taxon>
    </lineage>
</organism>
<evidence type="ECO:0000313" key="2">
    <source>
        <dbReference type="EMBL" id="GAA3497034.1"/>
    </source>
</evidence>
<comment type="caution">
    <text evidence="2">The sequence shown here is derived from an EMBL/GenBank/DDBJ whole genome shotgun (WGS) entry which is preliminary data.</text>
</comment>
<evidence type="ECO:0000313" key="3">
    <source>
        <dbReference type="Proteomes" id="UP001501455"/>
    </source>
</evidence>